<reference evidence="1" key="1">
    <citation type="submission" date="2022-03" db="EMBL/GenBank/DDBJ databases">
        <authorList>
            <person name="Alioto T."/>
            <person name="Alioto T."/>
            <person name="Gomez Garrido J."/>
        </authorList>
    </citation>
    <scope>NUCLEOTIDE SEQUENCE</scope>
</reference>
<evidence type="ECO:0000313" key="2">
    <source>
        <dbReference type="Proteomes" id="UP001295444"/>
    </source>
</evidence>
<sequence>MIMSNFLLFNRGCRKIESLFNELPPPECTFSRVTSYFGDVRDYRNYQQYQDYISRQPLQAALRHFRSTHATCRKQEECTHRNKMELINALYKDLN</sequence>
<dbReference type="EMBL" id="OW240921">
    <property type="protein sequence ID" value="CAH2318722.1"/>
    <property type="molecule type" value="Genomic_DNA"/>
</dbReference>
<keyword evidence="2" id="KW-1185">Reference proteome</keyword>
<gene>
    <name evidence="1" type="ORF">PECUL_23A009731</name>
</gene>
<name>A0AAD1WMX3_PELCU</name>
<dbReference type="AlphaFoldDB" id="A0AAD1WMX3"/>
<accession>A0AAD1WMX3</accession>
<proteinExistence type="predicted"/>
<evidence type="ECO:0000313" key="1">
    <source>
        <dbReference type="EMBL" id="CAH2318722.1"/>
    </source>
</evidence>
<protein>
    <submittedName>
        <fullName evidence="1">Uncharacterized protein</fullName>
    </submittedName>
</protein>
<dbReference type="Proteomes" id="UP001295444">
    <property type="component" value="Chromosome 10"/>
</dbReference>
<organism evidence="1 2">
    <name type="scientific">Pelobates cultripes</name>
    <name type="common">Western spadefoot toad</name>
    <dbReference type="NCBI Taxonomy" id="61616"/>
    <lineage>
        <taxon>Eukaryota</taxon>
        <taxon>Metazoa</taxon>
        <taxon>Chordata</taxon>
        <taxon>Craniata</taxon>
        <taxon>Vertebrata</taxon>
        <taxon>Euteleostomi</taxon>
        <taxon>Amphibia</taxon>
        <taxon>Batrachia</taxon>
        <taxon>Anura</taxon>
        <taxon>Pelobatoidea</taxon>
        <taxon>Pelobatidae</taxon>
        <taxon>Pelobates</taxon>
    </lineage>
</organism>